<feature type="transmembrane region" description="Helical" evidence="1">
    <location>
        <begin position="193"/>
        <end position="212"/>
    </location>
</feature>
<gene>
    <name evidence="3" type="ORF">AWC05_15400</name>
</gene>
<dbReference type="Pfam" id="PF01757">
    <property type="entry name" value="Acyl_transf_3"/>
    <property type="match status" value="1"/>
</dbReference>
<feature type="transmembrane region" description="Helical" evidence="1">
    <location>
        <begin position="22"/>
        <end position="42"/>
    </location>
</feature>
<feature type="transmembrane region" description="Helical" evidence="1">
    <location>
        <begin position="100"/>
        <end position="118"/>
    </location>
</feature>
<keyword evidence="1" id="KW-0812">Transmembrane</keyword>
<dbReference type="GO" id="GO:0009103">
    <property type="term" value="P:lipopolysaccharide biosynthetic process"/>
    <property type="evidence" value="ECO:0007669"/>
    <property type="project" value="TreeGrafter"/>
</dbReference>
<keyword evidence="1" id="KW-0472">Membrane</keyword>
<dbReference type="GO" id="GO:0016747">
    <property type="term" value="F:acyltransferase activity, transferring groups other than amino-acyl groups"/>
    <property type="evidence" value="ECO:0007669"/>
    <property type="project" value="InterPro"/>
</dbReference>
<evidence type="ECO:0000313" key="3">
    <source>
        <dbReference type="EMBL" id="ORV55217.1"/>
    </source>
</evidence>
<dbReference type="RefSeq" id="WP_085221010.1">
    <property type="nucleotide sequence ID" value="NZ_AP022576.1"/>
</dbReference>
<dbReference type="GO" id="GO:0016020">
    <property type="term" value="C:membrane"/>
    <property type="evidence" value="ECO:0007669"/>
    <property type="project" value="TreeGrafter"/>
</dbReference>
<sequence>MTLSDERDAQGGLEQVSHVDRVASLTGIRAVAAILVVGTHAAYTTGKYTHGYWGLVGARMEIGVPIFFVLSGFLLFRPWVKSAAGGGPPPAVSRYARHRVRRIMPAYVITVLFAYVLYHFRDAGPNPGHSWHGLIRNLTLTQIYTDGYLGKYLHQGLTQMWSLAVEASFYVLLPFLAYLLLVVICRRRWRPRLLVGTLLALSLISPIWVVLVHTDHWFADGARLWLPTYLAWFLGGMLLAVLQAMGVRCYAFAAIPLAVICYFIVATPIGGAPTTSPASTPEAVVKTVFYAVIATLAVAPLALDGHGWYWQALASRPMVWLGEISYEIFLIHLVTMEFTMVYIVRAHVYTGPMLYLFVATLVVTIPLAWLLHRFTRVPG</sequence>
<dbReference type="PANTHER" id="PTHR23028">
    <property type="entry name" value="ACETYLTRANSFERASE"/>
    <property type="match status" value="1"/>
</dbReference>
<keyword evidence="3" id="KW-0808">Transferase</keyword>
<dbReference type="OrthoDB" id="5242306at2"/>
<protein>
    <submittedName>
        <fullName evidence="3">Acyltransferase</fullName>
    </submittedName>
</protein>
<keyword evidence="3" id="KW-0012">Acyltransferase</keyword>
<dbReference type="PANTHER" id="PTHR23028:SF53">
    <property type="entry name" value="ACYL_TRANSF_3 DOMAIN-CONTAINING PROTEIN"/>
    <property type="match status" value="1"/>
</dbReference>
<dbReference type="EMBL" id="LQOV01000007">
    <property type="protein sequence ID" value="ORV55217.1"/>
    <property type="molecule type" value="Genomic_DNA"/>
</dbReference>
<feature type="transmembrane region" description="Helical" evidence="1">
    <location>
        <begin position="249"/>
        <end position="271"/>
    </location>
</feature>
<evidence type="ECO:0000313" key="4">
    <source>
        <dbReference type="Proteomes" id="UP000193010"/>
    </source>
</evidence>
<keyword evidence="1" id="KW-1133">Transmembrane helix</keyword>
<evidence type="ECO:0000256" key="1">
    <source>
        <dbReference type="SAM" id="Phobius"/>
    </source>
</evidence>
<feature type="transmembrane region" description="Helical" evidence="1">
    <location>
        <begin position="349"/>
        <end position="371"/>
    </location>
</feature>
<dbReference type="STRING" id="292462.AWC05_15400"/>
<accession>A0A1X1UEH6</accession>
<dbReference type="InterPro" id="IPR002656">
    <property type="entry name" value="Acyl_transf_3_dom"/>
</dbReference>
<feature type="domain" description="Acyltransferase 3" evidence="2">
    <location>
        <begin position="23"/>
        <end position="372"/>
    </location>
</feature>
<dbReference type="AlphaFoldDB" id="A0A1X1UEH6"/>
<organism evidence="3 4">
    <name type="scientific">Mycobacterium florentinum</name>
    <dbReference type="NCBI Taxonomy" id="292462"/>
    <lineage>
        <taxon>Bacteria</taxon>
        <taxon>Bacillati</taxon>
        <taxon>Actinomycetota</taxon>
        <taxon>Actinomycetes</taxon>
        <taxon>Mycobacteriales</taxon>
        <taxon>Mycobacteriaceae</taxon>
        <taxon>Mycobacterium</taxon>
        <taxon>Mycobacterium simiae complex</taxon>
    </lineage>
</organism>
<name>A0A1X1UEH6_MYCFL</name>
<evidence type="ECO:0000259" key="2">
    <source>
        <dbReference type="Pfam" id="PF01757"/>
    </source>
</evidence>
<feature type="transmembrane region" description="Helical" evidence="1">
    <location>
        <begin position="62"/>
        <end position="80"/>
    </location>
</feature>
<feature type="transmembrane region" description="Helical" evidence="1">
    <location>
        <begin position="224"/>
        <end position="242"/>
    </location>
</feature>
<proteinExistence type="predicted"/>
<dbReference type="Proteomes" id="UP000193010">
    <property type="component" value="Unassembled WGS sequence"/>
</dbReference>
<keyword evidence="4" id="KW-1185">Reference proteome</keyword>
<feature type="transmembrane region" description="Helical" evidence="1">
    <location>
        <begin position="160"/>
        <end position="181"/>
    </location>
</feature>
<dbReference type="InterPro" id="IPR050879">
    <property type="entry name" value="Acyltransferase_3"/>
</dbReference>
<comment type="caution">
    <text evidence="3">The sequence shown here is derived from an EMBL/GenBank/DDBJ whole genome shotgun (WGS) entry which is preliminary data.</text>
</comment>
<feature type="transmembrane region" description="Helical" evidence="1">
    <location>
        <begin position="283"/>
        <end position="303"/>
    </location>
</feature>
<reference evidence="3 4" key="1">
    <citation type="submission" date="2016-01" db="EMBL/GenBank/DDBJ databases">
        <title>The new phylogeny of the genus Mycobacterium.</title>
        <authorList>
            <person name="Tarcisio F."/>
            <person name="Conor M."/>
            <person name="Antonella G."/>
            <person name="Elisabetta G."/>
            <person name="Giulia F.S."/>
            <person name="Sara T."/>
            <person name="Anna F."/>
            <person name="Clotilde B."/>
            <person name="Roberto B."/>
            <person name="Veronica D.S."/>
            <person name="Fabio R."/>
            <person name="Monica P."/>
            <person name="Olivier J."/>
            <person name="Enrico T."/>
            <person name="Nicola S."/>
        </authorList>
    </citation>
    <scope>NUCLEOTIDE SEQUENCE [LARGE SCALE GENOMIC DNA]</scope>
    <source>
        <strain evidence="3 4">DSM 44852</strain>
    </source>
</reference>
<feature type="transmembrane region" description="Helical" evidence="1">
    <location>
        <begin position="324"/>
        <end position="343"/>
    </location>
</feature>